<reference evidence="2 3" key="1">
    <citation type="journal article" date="2016" name="Mol. Biol. Evol.">
        <title>Comparative Genomics of Early-Diverging Mushroom-Forming Fungi Provides Insights into the Origins of Lignocellulose Decay Capabilities.</title>
        <authorList>
            <person name="Nagy L.G."/>
            <person name="Riley R."/>
            <person name="Tritt A."/>
            <person name="Adam C."/>
            <person name="Daum C."/>
            <person name="Floudas D."/>
            <person name="Sun H."/>
            <person name="Yadav J.S."/>
            <person name="Pangilinan J."/>
            <person name="Larsson K.H."/>
            <person name="Matsuura K."/>
            <person name="Barry K."/>
            <person name="Labutti K."/>
            <person name="Kuo R."/>
            <person name="Ohm R.A."/>
            <person name="Bhattacharya S.S."/>
            <person name="Shirouzu T."/>
            <person name="Yoshinaga Y."/>
            <person name="Martin F.M."/>
            <person name="Grigoriev I.V."/>
            <person name="Hibbett D.S."/>
        </authorList>
    </citation>
    <scope>NUCLEOTIDE SEQUENCE [LARGE SCALE GENOMIC DNA]</scope>
    <source>
        <strain evidence="2 3">HHB12029</strain>
    </source>
</reference>
<evidence type="ECO:0000256" key="1">
    <source>
        <dbReference type="SAM" id="MobiDB-lite"/>
    </source>
</evidence>
<feature type="compositionally biased region" description="Acidic residues" evidence="1">
    <location>
        <begin position="113"/>
        <end position="122"/>
    </location>
</feature>
<proteinExistence type="predicted"/>
<dbReference type="EMBL" id="KV426232">
    <property type="protein sequence ID" value="KZV84289.1"/>
    <property type="molecule type" value="Genomic_DNA"/>
</dbReference>
<feature type="compositionally biased region" description="Basic and acidic residues" evidence="1">
    <location>
        <begin position="179"/>
        <end position="188"/>
    </location>
</feature>
<feature type="region of interest" description="Disordered" evidence="1">
    <location>
        <begin position="55"/>
        <end position="189"/>
    </location>
</feature>
<feature type="compositionally biased region" description="Low complexity" evidence="1">
    <location>
        <begin position="89"/>
        <end position="112"/>
    </location>
</feature>
<dbReference type="InParanoid" id="A0A165ZN87"/>
<protein>
    <submittedName>
        <fullName evidence="2">Uncharacterized protein</fullName>
    </submittedName>
</protein>
<keyword evidence="3" id="KW-1185">Reference proteome</keyword>
<dbReference type="AlphaFoldDB" id="A0A165ZN87"/>
<gene>
    <name evidence="2" type="ORF">EXIGLDRAFT_842338</name>
</gene>
<dbReference type="Proteomes" id="UP000077266">
    <property type="component" value="Unassembled WGS sequence"/>
</dbReference>
<sequence length="552" mass="59616">MSWFTAPISYVSQVAGLATRTAGRMILPTATTTNRSMTAETTELVSVQRREYERAAPISPFDDQDAAYPPTRMPTLQSSYKVTPPVLPAASNKASSNASDDDSGYASASFDSDSSDGSDDEYTTSSLDDMERDRARLRRAFRSPSPAMSDSSTRRLPVSSPRPYNPDDKEDNYSMPVEKMQDARKDSDASALSLLADEGDARGLAPAARAPFSVHPLEEDVEMDGVALLTPAFARVTRAAAQGAPSTSRVPALAFALRSPAPATVATTFVHAGAHAVTITTPRAAVALTRPRYPIPPPTTGKRAHVVEEEQALFKKARVGGRVNQGKQERRTAGRSHCHYTAHVEEDAMQVDEQKLEELTARVRKGFNTSSSSSPSALDNSFVGKDSDHSAPVKTLEILSSENGMLLKVEDEHGGEHTRLPATLAQVNAPRLVLTDTVFAPDLSYLAQTGELSSVRELYIRVSGPSIPSPLWTFDAKVPALVLPNLERVVLLAAEADARVYPSVPWDRVVHVLGSVVARCPSRKPDVEMRSVTVEGRKKHVEELSAVGNFLG</sequence>
<name>A0A165ZN87_EXIGL</name>
<evidence type="ECO:0000313" key="2">
    <source>
        <dbReference type="EMBL" id="KZV84289.1"/>
    </source>
</evidence>
<accession>A0A165ZN87</accession>
<evidence type="ECO:0000313" key="3">
    <source>
        <dbReference type="Proteomes" id="UP000077266"/>
    </source>
</evidence>
<feature type="region of interest" description="Disordered" evidence="1">
    <location>
        <begin position="367"/>
        <end position="389"/>
    </location>
</feature>
<organism evidence="2 3">
    <name type="scientific">Exidia glandulosa HHB12029</name>
    <dbReference type="NCBI Taxonomy" id="1314781"/>
    <lineage>
        <taxon>Eukaryota</taxon>
        <taxon>Fungi</taxon>
        <taxon>Dikarya</taxon>
        <taxon>Basidiomycota</taxon>
        <taxon>Agaricomycotina</taxon>
        <taxon>Agaricomycetes</taxon>
        <taxon>Auriculariales</taxon>
        <taxon>Exidiaceae</taxon>
        <taxon>Exidia</taxon>
    </lineage>
</organism>